<comment type="caution">
    <text evidence="4">The sequence shown here is derived from an EMBL/GenBank/DDBJ whole genome shotgun (WGS) entry which is preliminary data.</text>
</comment>
<dbReference type="InterPro" id="IPR000182">
    <property type="entry name" value="GNAT_dom"/>
</dbReference>
<evidence type="ECO:0000259" key="3">
    <source>
        <dbReference type="PROSITE" id="PS51186"/>
    </source>
</evidence>
<dbReference type="RefSeq" id="WP_221640062.1">
    <property type="nucleotide sequence ID" value="NZ_VFOZ01000001.1"/>
</dbReference>
<dbReference type="InterPro" id="IPR050832">
    <property type="entry name" value="Bact_Acetyltransf"/>
</dbReference>
<keyword evidence="2" id="KW-0012">Acyltransferase</keyword>
<sequence length="153" mass="16515">MPTDVIFRSATEPDLPAIVALLADDTIGAGREGDVTAQRGTYLAAFREVSADPRNHLVVAEIAGEVAGTLQLTYIPGISRMGTERAQIEAVRVSAAHRGRGLGHEMIAWAVGQARERGCGLVQLTSDKRRSDAIRFYESLGFERSHEGLKLSL</sequence>
<dbReference type="PROSITE" id="PS51186">
    <property type="entry name" value="GNAT"/>
    <property type="match status" value="1"/>
</dbReference>
<proteinExistence type="predicted"/>
<dbReference type="CDD" id="cd04301">
    <property type="entry name" value="NAT_SF"/>
    <property type="match status" value="1"/>
</dbReference>
<evidence type="ECO:0000313" key="4">
    <source>
        <dbReference type="EMBL" id="TQL97910.1"/>
    </source>
</evidence>
<dbReference type="Pfam" id="PF00583">
    <property type="entry name" value="Acetyltransf_1"/>
    <property type="match status" value="1"/>
</dbReference>
<keyword evidence="1 4" id="KW-0808">Transferase</keyword>
<evidence type="ECO:0000313" key="5">
    <source>
        <dbReference type="Proteomes" id="UP000316096"/>
    </source>
</evidence>
<reference evidence="4 5" key="1">
    <citation type="submission" date="2019-06" db="EMBL/GenBank/DDBJ databases">
        <title>Sequencing the genomes of 1000 actinobacteria strains.</title>
        <authorList>
            <person name="Klenk H.-P."/>
        </authorList>
    </citation>
    <scope>NUCLEOTIDE SEQUENCE [LARGE SCALE GENOMIC DNA]</scope>
    <source>
        <strain evidence="4 5">DSM 102200</strain>
    </source>
</reference>
<accession>A0A543CLS1</accession>
<dbReference type="GO" id="GO:0016747">
    <property type="term" value="F:acyltransferase activity, transferring groups other than amino-acyl groups"/>
    <property type="evidence" value="ECO:0007669"/>
    <property type="project" value="InterPro"/>
</dbReference>
<gene>
    <name evidence="4" type="ORF">FB559_3521</name>
</gene>
<dbReference type="PANTHER" id="PTHR43877">
    <property type="entry name" value="AMINOALKYLPHOSPHONATE N-ACETYLTRANSFERASE-RELATED-RELATED"/>
    <property type="match status" value="1"/>
</dbReference>
<name>A0A543CLS1_9ACTN</name>
<keyword evidence="5" id="KW-1185">Reference proteome</keyword>
<evidence type="ECO:0000256" key="2">
    <source>
        <dbReference type="ARBA" id="ARBA00023315"/>
    </source>
</evidence>
<dbReference type="InterPro" id="IPR016181">
    <property type="entry name" value="Acyl_CoA_acyltransferase"/>
</dbReference>
<dbReference type="Proteomes" id="UP000316096">
    <property type="component" value="Unassembled WGS sequence"/>
</dbReference>
<protein>
    <submittedName>
        <fullName evidence="4">N-acetylglutamate synthase-like GNAT family acetyltransferase</fullName>
    </submittedName>
</protein>
<dbReference type="SUPFAM" id="SSF55729">
    <property type="entry name" value="Acyl-CoA N-acyltransferases (Nat)"/>
    <property type="match status" value="1"/>
</dbReference>
<dbReference type="Gene3D" id="3.40.630.30">
    <property type="match status" value="1"/>
</dbReference>
<evidence type="ECO:0000256" key="1">
    <source>
        <dbReference type="ARBA" id="ARBA00022679"/>
    </source>
</evidence>
<feature type="domain" description="N-acetyltransferase" evidence="3">
    <location>
        <begin position="5"/>
        <end position="153"/>
    </location>
</feature>
<dbReference type="AlphaFoldDB" id="A0A543CLS1"/>
<dbReference type="EMBL" id="VFOZ01000001">
    <property type="protein sequence ID" value="TQL97910.1"/>
    <property type="molecule type" value="Genomic_DNA"/>
</dbReference>
<organism evidence="4 5">
    <name type="scientific">Actinoallomurus bryophytorum</name>
    <dbReference type="NCBI Taxonomy" id="1490222"/>
    <lineage>
        <taxon>Bacteria</taxon>
        <taxon>Bacillati</taxon>
        <taxon>Actinomycetota</taxon>
        <taxon>Actinomycetes</taxon>
        <taxon>Streptosporangiales</taxon>
        <taxon>Thermomonosporaceae</taxon>
        <taxon>Actinoallomurus</taxon>
    </lineage>
</organism>